<dbReference type="AlphaFoldDB" id="A0A0M3JCY7"/>
<protein>
    <submittedName>
        <fullName evidence="1">Na_H_antiporter domain-containing protein</fullName>
    </submittedName>
</protein>
<name>A0A0M3JCY7_ANISI</name>
<sequence>LIIMYGKGGGVRTLFALHACLALGGCIAPLMSAPFVFNSVRTGTLPTNPLMSIDINGHHAVNKRHITGIEALNATGIDDQMTNSSELIASAVESPKRSVDITARNAFSCILMLSFMLWI</sequence>
<reference evidence="1" key="1">
    <citation type="submission" date="2017-02" db="UniProtKB">
        <authorList>
            <consortium name="WormBaseParasite"/>
        </authorList>
    </citation>
    <scope>IDENTIFICATION</scope>
</reference>
<organism evidence="1">
    <name type="scientific">Anisakis simplex</name>
    <name type="common">Herring worm</name>
    <dbReference type="NCBI Taxonomy" id="6269"/>
    <lineage>
        <taxon>Eukaryota</taxon>
        <taxon>Metazoa</taxon>
        <taxon>Ecdysozoa</taxon>
        <taxon>Nematoda</taxon>
        <taxon>Chromadorea</taxon>
        <taxon>Rhabditida</taxon>
        <taxon>Spirurina</taxon>
        <taxon>Ascaridomorpha</taxon>
        <taxon>Ascaridoidea</taxon>
        <taxon>Anisakidae</taxon>
        <taxon>Anisakis</taxon>
        <taxon>Anisakis simplex complex</taxon>
    </lineage>
</organism>
<proteinExistence type="predicted"/>
<dbReference type="WBParaSite" id="ASIM_0000547201-mRNA-1">
    <property type="protein sequence ID" value="ASIM_0000547201-mRNA-1"/>
    <property type="gene ID" value="ASIM_0000547201"/>
</dbReference>
<accession>A0A0M3JCY7</accession>
<evidence type="ECO:0000313" key="1">
    <source>
        <dbReference type="WBParaSite" id="ASIM_0000547201-mRNA-1"/>
    </source>
</evidence>